<name>A0ABD5PMY4_9EURY</name>
<keyword evidence="1" id="KW-0805">Transcription regulation</keyword>
<evidence type="ECO:0000313" key="5">
    <source>
        <dbReference type="EMBL" id="MFC4541902.1"/>
    </source>
</evidence>
<dbReference type="Proteomes" id="UP001595898">
    <property type="component" value="Unassembled WGS sequence"/>
</dbReference>
<dbReference type="PANTHER" id="PTHR34236:SF1">
    <property type="entry name" value="DIMETHYL SULFOXIDE REDUCTASE TRANSCRIPTIONAL ACTIVATOR"/>
    <property type="match status" value="1"/>
</dbReference>
<proteinExistence type="predicted"/>
<feature type="domain" description="Bacterioopsin transcriptional activator GAF and HTH associated" evidence="4">
    <location>
        <begin position="6"/>
        <end position="154"/>
    </location>
</feature>
<dbReference type="Pfam" id="PF15915">
    <property type="entry name" value="BAT"/>
    <property type="match status" value="1"/>
</dbReference>
<evidence type="ECO:0000259" key="4">
    <source>
        <dbReference type="Pfam" id="PF15915"/>
    </source>
</evidence>
<accession>A0ABD5PMY4</accession>
<dbReference type="InterPro" id="IPR031803">
    <property type="entry name" value="BAT_GAF/HTH-assoc"/>
</dbReference>
<evidence type="ECO:0000256" key="1">
    <source>
        <dbReference type="ARBA" id="ARBA00023015"/>
    </source>
</evidence>
<reference evidence="5 6" key="1">
    <citation type="journal article" date="2019" name="Int. J. Syst. Evol. Microbiol.">
        <title>The Global Catalogue of Microorganisms (GCM) 10K type strain sequencing project: providing services to taxonomists for standard genome sequencing and annotation.</title>
        <authorList>
            <consortium name="The Broad Institute Genomics Platform"/>
            <consortium name="The Broad Institute Genome Sequencing Center for Infectious Disease"/>
            <person name="Wu L."/>
            <person name="Ma J."/>
        </authorList>
    </citation>
    <scope>NUCLEOTIDE SEQUENCE [LARGE SCALE GENOMIC DNA]</scope>
    <source>
        <strain evidence="5 6">WLHS5</strain>
    </source>
</reference>
<dbReference type="RefSeq" id="WP_250142663.1">
    <property type="nucleotide sequence ID" value="NZ_JALIQP010000008.1"/>
</dbReference>
<comment type="caution">
    <text evidence="5">The sequence shown here is derived from an EMBL/GenBank/DDBJ whole genome shotgun (WGS) entry which is preliminary data.</text>
</comment>
<protein>
    <submittedName>
        <fullName evidence="5">Bacterio-opsin activator domain-containing protein</fullName>
    </submittedName>
</protein>
<sequence length="224" mass="25544">MSIIAEFSVKSDDLALNHALTAAPQMVDEIEQVVATMEDRLMPYFWVSGGNHAKFEEAFQDDESVKNIVRIDEIEKAKLYRGEWTENVETIIYAYVELGATILQAIGKAEEWELRMRFDSQDALSEFQEYCSENGISYELNSIQEQEQPMASAQYDLTPKQRETLVTALEAGYYEVPRAVTMRELADQMGVAQQTLSNRFRAAHNNLITSTLTISHPNEDEDEE</sequence>
<feature type="domain" description="HTH bat-type" evidence="3">
    <location>
        <begin position="157"/>
        <end position="209"/>
    </location>
</feature>
<organism evidence="5 6">
    <name type="scientific">Halosolutus amylolyticus</name>
    <dbReference type="NCBI Taxonomy" id="2932267"/>
    <lineage>
        <taxon>Archaea</taxon>
        <taxon>Methanobacteriati</taxon>
        <taxon>Methanobacteriota</taxon>
        <taxon>Stenosarchaea group</taxon>
        <taxon>Halobacteria</taxon>
        <taxon>Halobacteriales</taxon>
        <taxon>Natrialbaceae</taxon>
        <taxon>Halosolutus</taxon>
    </lineage>
</organism>
<dbReference type="InterPro" id="IPR007050">
    <property type="entry name" value="HTH_bacterioopsin"/>
</dbReference>
<evidence type="ECO:0000256" key="2">
    <source>
        <dbReference type="ARBA" id="ARBA00023163"/>
    </source>
</evidence>
<evidence type="ECO:0000313" key="6">
    <source>
        <dbReference type="Proteomes" id="UP001595898"/>
    </source>
</evidence>
<evidence type="ECO:0000259" key="3">
    <source>
        <dbReference type="Pfam" id="PF04967"/>
    </source>
</evidence>
<gene>
    <name evidence="5" type="ORF">ACFO5R_08165</name>
</gene>
<dbReference type="PANTHER" id="PTHR34236">
    <property type="entry name" value="DIMETHYL SULFOXIDE REDUCTASE TRANSCRIPTIONAL ACTIVATOR"/>
    <property type="match status" value="1"/>
</dbReference>
<dbReference type="Pfam" id="PF04967">
    <property type="entry name" value="HTH_10"/>
    <property type="match status" value="1"/>
</dbReference>
<keyword evidence="6" id="KW-1185">Reference proteome</keyword>
<dbReference type="EMBL" id="JBHSFA010000004">
    <property type="protein sequence ID" value="MFC4541902.1"/>
    <property type="molecule type" value="Genomic_DNA"/>
</dbReference>
<keyword evidence="2" id="KW-0804">Transcription</keyword>
<dbReference type="AlphaFoldDB" id="A0ABD5PMY4"/>